<evidence type="ECO:0000313" key="2">
    <source>
        <dbReference type="EMBL" id="PZW29442.1"/>
    </source>
</evidence>
<dbReference type="EMBL" id="QKUF01000008">
    <property type="protein sequence ID" value="PZW29442.1"/>
    <property type="molecule type" value="Genomic_DNA"/>
</dbReference>
<dbReference type="SUPFAM" id="SSF55729">
    <property type="entry name" value="Acyl-CoA N-acyltransferases (Nat)"/>
    <property type="match status" value="1"/>
</dbReference>
<reference evidence="2 3" key="1">
    <citation type="submission" date="2018-06" db="EMBL/GenBank/DDBJ databases">
        <title>Genomic Encyclopedia of Archaeal and Bacterial Type Strains, Phase II (KMG-II): from individual species to whole genera.</title>
        <authorList>
            <person name="Goeker M."/>
        </authorList>
    </citation>
    <scope>NUCLEOTIDE SEQUENCE [LARGE SCALE GENOMIC DNA]</scope>
    <source>
        <strain evidence="2 3">ATCC BAA-1881</strain>
    </source>
</reference>
<dbReference type="InterPro" id="IPR016181">
    <property type="entry name" value="Acyl_CoA_acyltransferase"/>
</dbReference>
<dbReference type="InterPro" id="IPR000182">
    <property type="entry name" value="GNAT_dom"/>
</dbReference>
<organism evidence="2 3">
    <name type="scientific">Thermosporothrix hazakensis</name>
    <dbReference type="NCBI Taxonomy" id="644383"/>
    <lineage>
        <taxon>Bacteria</taxon>
        <taxon>Bacillati</taxon>
        <taxon>Chloroflexota</taxon>
        <taxon>Ktedonobacteria</taxon>
        <taxon>Ktedonobacterales</taxon>
        <taxon>Thermosporotrichaceae</taxon>
        <taxon>Thermosporothrix</taxon>
    </lineage>
</organism>
<dbReference type="PROSITE" id="PS51186">
    <property type="entry name" value="GNAT"/>
    <property type="match status" value="1"/>
</dbReference>
<evidence type="ECO:0000313" key="3">
    <source>
        <dbReference type="Proteomes" id="UP000248806"/>
    </source>
</evidence>
<dbReference type="RefSeq" id="WP_111322829.1">
    <property type="nucleotide sequence ID" value="NZ_BIFX01000001.1"/>
</dbReference>
<proteinExistence type="predicted"/>
<dbReference type="OrthoDB" id="119498at2"/>
<gene>
    <name evidence="2" type="ORF">EI42_02736</name>
</gene>
<keyword evidence="2" id="KW-0808">Transferase</keyword>
<dbReference type="Gene3D" id="3.40.630.30">
    <property type="match status" value="1"/>
</dbReference>
<accession>A0A326U7D4</accession>
<dbReference type="Proteomes" id="UP000248806">
    <property type="component" value="Unassembled WGS sequence"/>
</dbReference>
<feature type="domain" description="N-acetyltransferase" evidence="1">
    <location>
        <begin position="111"/>
        <end position="243"/>
    </location>
</feature>
<keyword evidence="3" id="KW-1185">Reference proteome</keyword>
<evidence type="ECO:0000259" key="1">
    <source>
        <dbReference type="PROSITE" id="PS51186"/>
    </source>
</evidence>
<dbReference type="GO" id="GO:0016747">
    <property type="term" value="F:acyltransferase activity, transferring groups other than amino-acyl groups"/>
    <property type="evidence" value="ECO:0007669"/>
    <property type="project" value="InterPro"/>
</dbReference>
<protein>
    <submittedName>
        <fullName evidence="2">Acetyltransferase (GNAT) family protein</fullName>
    </submittedName>
</protein>
<dbReference type="Pfam" id="PF13508">
    <property type="entry name" value="Acetyltransf_7"/>
    <property type="match status" value="1"/>
</dbReference>
<name>A0A326U7D4_THEHA</name>
<dbReference type="AlphaFoldDB" id="A0A326U7D4"/>
<comment type="caution">
    <text evidence="2">The sequence shown here is derived from an EMBL/GenBank/DDBJ whole genome shotgun (WGS) entry which is preliminary data.</text>
</comment>
<dbReference type="CDD" id="cd04301">
    <property type="entry name" value="NAT_SF"/>
    <property type="match status" value="1"/>
</dbReference>
<sequence length="243" mass="27247">MSTEVAIREFLAGWTYSRSFPGTAYQHYKPLFHVHFGDRRYGRFDELLLLEPAEPAHVIRCAACLITGPHWLTIFASGQDQAALEAAYTRAGYKLRYQETLMEKALAAEQPPVLPARLSLQTLSHVSDQAWQERFFAALPSYAQMALEAPRLTHYRVLIEGKSVASARSSITPHSSLCVDEVYTDPAFRRRGLASILIQQLLYDASLSGIHTSVLLASEMGKPLYLKLGYRALATALIFEKKE</sequence>